<dbReference type="Gene3D" id="3.30.70.2330">
    <property type="match status" value="1"/>
</dbReference>
<proteinExistence type="predicted"/>
<comment type="caution">
    <text evidence="4">The sequence shown here is derived from an EMBL/GenBank/DDBJ whole genome shotgun (WGS) entry which is preliminary data.</text>
</comment>
<organism evidence="4 5">
    <name type="scientific">Lyngbya confervoides BDU141951</name>
    <dbReference type="NCBI Taxonomy" id="1574623"/>
    <lineage>
        <taxon>Bacteria</taxon>
        <taxon>Bacillati</taxon>
        <taxon>Cyanobacteriota</taxon>
        <taxon>Cyanophyceae</taxon>
        <taxon>Oscillatoriophycideae</taxon>
        <taxon>Oscillatoriales</taxon>
        <taxon>Microcoleaceae</taxon>
        <taxon>Lyngbya</taxon>
    </lineage>
</organism>
<dbReference type="Pfam" id="PF08797">
    <property type="entry name" value="HIRAN"/>
    <property type="match status" value="1"/>
</dbReference>
<dbReference type="EMBL" id="JTHE03000044">
    <property type="protein sequence ID" value="MCM1982777.1"/>
    <property type="molecule type" value="Genomic_DNA"/>
</dbReference>
<evidence type="ECO:0000313" key="5">
    <source>
        <dbReference type="Proteomes" id="UP000031561"/>
    </source>
</evidence>
<dbReference type="GO" id="GO:0046872">
    <property type="term" value="F:metal ion binding"/>
    <property type="evidence" value="ECO:0007669"/>
    <property type="project" value="UniProtKB-KW"/>
</dbReference>
<dbReference type="InterPro" id="IPR014905">
    <property type="entry name" value="HIRAN"/>
</dbReference>
<accession>A0ABD4T2H4</accession>
<evidence type="ECO:0000256" key="2">
    <source>
        <dbReference type="ARBA" id="ARBA00022801"/>
    </source>
</evidence>
<evidence type="ECO:0000313" key="4">
    <source>
        <dbReference type="EMBL" id="MCM1982777.1"/>
    </source>
</evidence>
<keyword evidence="1" id="KW-0479">Metal-binding</keyword>
<name>A0ABD4T2H4_9CYAN</name>
<dbReference type="RefSeq" id="WP_166274760.1">
    <property type="nucleotide sequence ID" value="NZ_JTHE03000044.1"/>
</dbReference>
<keyword evidence="5" id="KW-1185">Reference proteome</keyword>
<dbReference type="AlphaFoldDB" id="A0ABD4T2H4"/>
<keyword evidence="2" id="KW-0378">Hydrolase</keyword>
<dbReference type="GO" id="GO:0016787">
    <property type="term" value="F:hydrolase activity"/>
    <property type="evidence" value="ECO:0007669"/>
    <property type="project" value="UniProtKB-KW"/>
</dbReference>
<evidence type="ECO:0000259" key="3">
    <source>
        <dbReference type="SMART" id="SM00910"/>
    </source>
</evidence>
<protein>
    <submittedName>
        <fullName evidence="4">HIRAN domain-containing protein</fullName>
    </submittedName>
</protein>
<evidence type="ECO:0000256" key="1">
    <source>
        <dbReference type="ARBA" id="ARBA00022723"/>
    </source>
</evidence>
<gene>
    <name evidence="4" type="ORF">QQ91_0008065</name>
</gene>
<reference evidence="4 5" key="1">
    <citation type="journal article" date="2015" name="Genome Announc.">
        <title>Draft Genome Sequence of Filamentous Marine Cyanobacterium Lyngbya confervoides Strain BDU141951.</title>
        <authorList>
            <person name="Chandrababunaidu M.M."/>
            <person name="Sen D."/>
            <person name="Tripathy S."/>
        </authorList>
    </citation>
    <scope>NUCLEOTIDE SEQUENCE [LARGE SCALE GENOMIC DNA]</scope>
    <source>
        <strain evidence="4 5">BDU141951</strain>
    </source>
</reference>
<sequence length="144" mass="16671">MTDNFEVFPCPELDSSGLYHVHFFLHGLRHRPESAIDRVNTLNPRDLVLLMRDCQNKYDPQALALRTQEDHLIGYLPRYITNDVHKLLDENPQAVSVQVERVNSAPAPIQLRLLCSVTAPWPEDFQPFSDRQYQPLPEFSEMNA</sequence>
<dbReference type="SMART" id="SM00910">
    <property type="entry name" value="HIRAN"/>
    <property type="match status" value="1"/>
</dbReference>
<dbReference type="Proteomes" id="UP000031561">
    <property type="component" value="Unassembled WGS sequence"/>
</dbReference>
<feature type="domain" description="HIRAN" evidence="3">
    <location>
        <begin position="18"/>
        <end position="121"/>
    </location>
</feature>